<protein>
    <recommendedName>
        <fullName evidence="4">Thioredoxin-like fold domain-containing protein</fullName>
    </recommendedName>
</protein>
<dbReference type="Gene3D" id="3.40.30.10">
    <property type="entry name" value="Glutaredoxin"/>
    <property type="match status" value="1"/>
</dbReference>
<dbReference type="AlphaFoldDB" id="A0A6J5CES0"/>
<dbReference type="InterPro" id="IPR036249">
    <property type="entry name" value="Thioredoxin-like_sf"/>
</dbReference>
<name>A0A6J5CES0_9BURK</name>
<dbReference type="SUPFAM" id="SSF52833">
    <property type="entry name" value="Thioredoxin-like"/>
    <property type="match status" value="1"/>
</dbReference>
<evidence type="ECO:0000313" key="2">
    <source>
        <dbReference type="EMBL" id="CAB3732004.1"/>
    </source>
</evidence>
<keyword evidence="1" id="KW-0732">Signal</keyword>
<feature type="chain" id="PRO_5026883418" description="Thioredoxin-like fold domain-containing protein" evidence="1">
    <location>
        <begin position="27"/>
        <end position="181"/>
    </location>
</feature>
<evidence type="ECO:0008006" key="4">
    <source>
        <dbReference type="Google" id="ProtNLM"/>
    </source>
</evidence>
<dbReference type="Proteomes" id="UP000494249">
    <property type="component" value="Unassembled WGS sequence"/>
</dbReference>
<proteinExistence type="predicted"/>
<evidence type="ECO:0000313" key="3">
    <source>
        <dbReference type="Proteomes" id="UP000494249"/>
    </source>
</evidence>
<dbReference type="EMBL" id="CADIKB010000043">
    <property type="protein sequence ID" value="CAB3732004.1"/>
    <property type="molecule type" value="Genomic_DNA"/>
</dbReference>
<accession>A0A6J5CES0</accession>
<gene>
    <name evidence="2" type="ORF">LMG22037_05664</name>
</gene>
<feature type="signal peptide" evidence="1">
    <location>
        <begin position="1"/>
        <end position="26"/>
    </location>
</feature>
<reference evidence="2 3" key="1">
    <citation type="submission" date="2020-04" db="EMBL/GenBank/DDBJ databases">
        <authorList>
            <person name="De Canck E."/>
        </authorList>
    </citation>
    <scope>NUCLEOTIDE SEQUENCE [LARGE SCALE GENOMIC DNA]</scope>
    <source>
        <strain evidence="2 3">LMG 22037</strain>
    </source>
</reference>
<organism evidence="2 3">
    <name type="scientific">Paraburkholderia phenoliruptrix</name>
    <dbReference type="NCBI Taxonomy" id="252970"/>
    <lineage>
        <taxon>Bacteria</taxon>
        <taxon>Pseudomonadati</taxon>
        <taxon>Pseudomonadota</taxon>
        <taxon>Betaproteobacteria</taxon>
        <taxon>Burkholderiales</taxon>
        <taxon>Burkholderiaceae</taxon>
        <taxon>Paraburkholderia</taxon>
    </lineage>
</organism>
<evidence type="ECO:0000256" key="1">
    <source>
        <dbReference type="SAM" id="SignalP"/>
    </source>
</evidence>
<dbReference type="RefSeq" id="WP_035478308.1">
    <property type="nucleotide sequence ID" value="NZ_CADFGL010000041.1"/>
</dbReference>
<sequence>MKRRHFLRASLGSLATIGMSASGALARAATGVSERPDPPRVDLTQLHFIVDERSLGRTPLWFILDSGCSICRTAYSDLRSRAALHDRTFATFQVRFVPVGDTHDSAQAAARAFAAHSMEGFFVPGWDIQLVPGVWQTVEEDVKRNTAAARTLPGYPAFVIEGRPIKLGYDGWHGLSDWLSS</sequence>